<keyword evidence="1" id="KW-0732">Signal</keyword>
<dbReference type="InterPro" id="IPR036514">
    <property type="entry name" value="SGNH_hydro_sf"/>
</dbReference>
<proteinExistence type="predicted"/>
<dbReference type="Proteomes" id="UP000305948">
    <property type="component" value="Unassembled WGS sequence"/>
</dbReference>
<feature type="chain" id="PRO_5022963428" description="Carbohydrate esterase family 16 protein" evidence="1">
    <location>
        <begin position="17"/>
        <end position="323"/>
    </location>
</feature>
<protein>
    <recommendedName>
        <fullName evidence="4">Carbohydrate esterase family 16 protein</fullName>
    </recommendedName>
</protein>
<gene>
    <name evidence="2" type="ORF">OE88DRAFT_1620542</name>
</gene>
<feature type="signal peptide" evidence="1">
    <location>
        <begin position="1"/>
        <end position="16"/>
    </location>
</feature>
<evidence type="ECO:0000313" key="3">
    <source>
        <dbReference type="Proteomes" id="UP000305948"/>
    </source>
</evidence>
<accession>A0A5C3NHL1</accession>
<dbReference type="AlphaFoldDB" id="A0A5C3NHL1"/>
<dbReference type="EMBL" id="ML213503">
    <property type="protein sequence ID" value="TFK56387.1"/>
    <property type="molecule type" value="Genomic_DNA"/>
</dbReference>
<dbReference type="OrthoDB" id="1600564at2759"/>
<evidence type="ECO:0000256" key="1">
    <source>
        <dbReference type="SAM" id="SignalP"/>
    </source>
</evidence>
<evidence type="ECO:0008006" key="4">
    <source>
        <dbReference type="Google" id="ProtNLM"/>
    </source>
</evidence>
<dbReference type="Gene3D" id="3.40.50.1110">
    <property type="entry name" value="SGNH hydrolase"/>
    <property type="match status" value="1"/>
</dbReference>
<sequence>MSWITPLFAVISAASALTLPTRRQFNDGVHLAISPTCGTLGGSPANVNSGLLPLNEYKTIVVFGDGYSSNGVSDGSTAEPAIVIPPSPKAGGRMSDGPVWTEYLAADSGATLKNYAVDGAYADKYQWPNTADATDSTSQVNYFVSQDNYFDPDTTLYIMFFGINTWQRSYLRHDNTHSSPDSTGLAGTAETVLYNSLVLASSPTFAKYILLVDNHGLGKDTTEGAGYRSNLFSGMTGIKNVGHANVGFIDFNEIWDGVLNGSPGYHSFGYVSPGACTESTSNMFTECLYPFQTFYWMPEYPSTQTHRIMATFVEEVFTQCSAS</sequence>
<name>A0A5C3NHL1_9AGAM</name>
<organism evidence="2 3">
    <name type="scientific">Heliocybe sulcata</name>
    <dbReference type="NCBI Taxonomy" id="5364"/>
    <lineage>
        <taxon>Eukaryota</taxon>
        <taxon>Fungi</taxon>
        <taxon>Dikarya</taxon>
        <taxon>Basidiomycota</taxon>
        <taxon>Agaricomycotina</taxon>
        <taxon>Agaricomycetes</taxon>
        <taxon>Gloeophyllales</taxon>
        <taxon>Gloeophyllaceae</taxon>
        <taxon>Heliocybe</taxon>
    </lineage>
</organism>
<reference evidence="2 3" key="1">
    <citation type="journal article" date="2019" name="Nat. Ecol. Evol.">
        <title>Megaphylogeny resolves global patterns of mushroom evolution.</title>
        <authorList>
            <person name="Varga T."/>
            <person name="Krizsan K."/>
            <person name="Foldi C."/>
            <person name="Dima B."/>
            <person name="Sanchez-Garcia M."/>
            <person name="Sanchez-Ramirez S."/>
            <person name="Szollosi G.J."/>
            <person name="Szarkandi J.G."/>
            <person name="Papp V."/>
            <person name="Albert L."/>
            <person name="Andreopoulos W."/>
            <person name="Angelini C."/>
            <person name="Antonin V."/>
            <person name="Barry K.W."/>
            <person name="Bougher N.L."/>
            <person name="Buchanan P."/>
            <person name="Buyck B."/>
            <person name="Bense V."/>
            <person name="Catcheside P."/>
            <person name="Chovatia M."/>
            <person name="Cooper J."/>
            <person name="Damon W."/>
            <person name="Desjardin D."/>
            <person name="Finy P."/>
            <person name="Geml J."/>
            <person name="Haridas S."/>
            <person name="Hughes K."/>
            <person name="Justo A."/>
            <person name="Karasinski D."/>
            <person name="Kautmanova I."/>
            <person name="Kiss B."/>
            <person name="Kocsube S."/>
            <person name="Kotiranta H."/>
            <person name="LaButti K.M."/>
            <person name="Lechner B.E."/>
            <person name="Liimatainen K."/>
            <person name="Lipzen A."/>
            <person name="Lukacs Z."/>
            <person name="Mihaltcheva S."/>
            <person name="Morgado L.N."/>
            <person name="Niskanen T."/>
            <person name="Noordeloos M.E."/>
            <person name="Ohm R.A."/>
            <person name="Ortiz-Santana B."/>
            <person name="Ovrebo C."/>
            <person name="Racz N."/>
            <person name="Riley R."/>
            <person name="Savchenko A."/>
            <person name="Shiryaev A."/>
            <person name="Soop K."/>
            <person name="Spirin V."/>
            <person name="Szebenyi C."/>
            <person name="Tomsovsky M."/>
            <person name="Tulloss R.E."/>
            <person name="Uehling J."/>
            <person name="Grigoriev I.V."/>
            <person name="Vagvolgyi C."/>
            <person name="Papp T."/>
            <person name="Martin F.M."/>
            <person name="Miettinen O."/>
            <person name="Hibbett D.S."/>
            <person name="Nagy L.G."/>
        </authorList>
    </citation>
    <scope>NUCLEOTIDE SEQUENCE [LARGE SCALE GENOMIC DNA]</scope>
    <source>
        <strain evidence="2 3">OMC1185</strain>
    </source>
</reference>
<evidence type="ECO:0000313" key="2">
    <source>
        <dbReference type="EMBL" id="TFK56387.1"/>
    </source>
</evidence>
<keyword evidence="3" id="KW-1185">Reference proteome</keyword>